<feature type="transmembrane region" description="Helical" evidence="1">
    <location>
        <begin position="100"/>
        <end position="119"/>
    </location>
</feature>
<keyword evidence="3" id="KW-1185">Reference proteome</keyword>
<dbReference type="AlphaFoldDB" id="A0ABD6DQR0"/>
<keyword evidence="1" id="KW-1133">Transmembrane helix</keyword>
<dbReference type="Proteomes" id="UP001597034">
    <property type="component" value="Unassembled WGS sequence"/>
</dbReference>
<keyword evidence="1" id="KW-0812">Transmembrane</keyword>
<reference evidence="2 3" key="1">
    <citation type="journal article" date="2019" name="Int. J. Syst. Evol. Microbiol.">
        <title>The Global Catalogue of Microorganisms (GCM) 10K type strain sequencing project: providing services to taxonomists for standard genome sequencing and annotation.</title>
        <authorList>
            <consortium name="The Broad Institute Genomics Platform"/>
            <consortium name="The Broad Institute Genome Sequencing Center for Infectious Disease"/>
            <person name="Wu L."/>
            <person name="Ma J."/>
        </authorList>
    </citation>
    <scope>NUCLEOTIDE SEQUENCE [LARGE SCALE GENOMIC DNA]</scope>
    <source>
        <strain evidence="2 3">CGMCC 1.10390</strain>
    </source>
</reference>
<organism evidence="2 3">
    <name type="scientific">Haloarchaeobius litoreus</name>
    <dbReference type="NCBI Taxonomy" id="755306"/>
    <lineage>
        <taxon>Archaea</taxon>
        <taxon>Methanobacteriati</taxon>
        <taxon>Methanobacteriota</taxon>
        <taxon>Stenosarchaea group</taxon>
        <taxon>Halobacteria</taxon>
        <taxon>Halobacteriales</taxon>
        <taxon>Halorubellaceae</taxon>
        <taxon>Haloarchaeobius</taxon>
    </lineage>
</organism>
<feature type="transmembrane region" description="Helical" evidence="1">
    <location>
        <begin position="34"/>
        <end position="53"/>
    </location>
</feature>
<feature type="transmembrane region" description="Helical" evidence="1">
    <location>
        <begin position="7"/>
        <end position="28"/>
    </location>
</feature>
<feature type="transmembrane region" description="Helical" evidence="1">
    <location>
        <begin position="65"/>
        <end position="88"/>
    </location>
</feature>
<evidence type="ECO:0000313" key="2">
    <source>
        <dbReference type="EMBL" id="MFD1647549.1"/>
    </source>
</evidence>
<protein>
    <recommendedName>
        <fullName evidence="4">Major facilitator superfamily (MFS) profile domain-containing protein</fullName>
    </recommendedName>
</protein>
<gene>
    <name evidence="2" type="ORF">ACFSBL_17805</name>
</gene>
<dbReference type="RefSeq" id="WP_256401968.1">
    <property type="nucleotide sequence ID" value="NZ_JANHJR010000004.1"/>
</dbReference>
<dbReference type="EMBL" id="JBHUDO010000004">
    <property type="protein sequence ID" value="MFD1647549.1"/>
    <property type="molecule type" value="Genomic_DNA"/>
</dbReference>
<keyword evidence="1" id="KW-0472">Membrane</keyword>
<proteinExistence type="predicted"/>
<comment type="caution">
    <text evidence="2">The sequence shown here is derived from an EMBL/GenBank/DDBJ whole genome shotgun (WGS) entry which is preliminary data.</text>
</comment>
<accession>A0ABD6DQR0</accession>
<evidence type="ECO:0000256" key="1">
    <source>
        <dbReference type="SAM" id="Phobius"/>
    </source>
</evidence>
<evidence type="ECO:0008006" key="4">
    <source>
        <dbReference type="Google" id="ProtNLM"/>
    </source>
</evidence>
<sequence length="138" mass="13323">MTTTLRNYGAGIGIPLGAGIGGTAAVVTGQSGDLALLAGYGVSGGLLTGAFVGQFAENYGGASDWASRVFGVAVLVGLLVGTALGLLVAWSLDAVFTDGAAAGAVAGISLGVLLGGVLLTTARRSEKPSQGNPDGSEQ</sequence>
<evidence type="ECO:0000313" key="3">
    <source>
        <dbReference type="Proteomes" id="UP001597034"/>
    </source>
</evidence>
<name>A0ABD6DQR0_9EURY</name>